<reference evidence="14" key="1">
    <citation type="submission" date="2021-02" db="EMBL/GenBank/DDBJ databases">
        <authorList>
            <person name="Nowell W R."/>
        </authorList>
    </citation>
    <scope>NUCLEOTIDE SEQUENCE</scope>
</reference>
<accession>A0A816V3X8</accession>
<keyword evidence="6" id="KW-0297">G-protein coupled receptor</keyword>
<dbReference type="InterPro" id="IPR017978">
    <property type="entry name" value="GPCR_3_C"/>
</dbReference>
<keyword evidence="3" id="KW-1003">Cell membrane</keyword>
<dbReference type="PRINTS" id="PR00248">
    <property type="entry name" value="GPCRMGR"/>
</dbReference>
<evidence type="ECO:0000259" key="13">
    <source>
        <dbReference type="PROSITE" id="PS50259"/>
    </source>
</evidence>
<feature type="transmembrane region" description="Helical" evidence="12">
    <location>
        <begin position="768"/>
        <end position="787"/>
    </location>
</feature>
<dbReference type="Proteomes" id="UP000663866">
    <property type="component" value="Unassembled WGS sequence"/>
</dbReference>
<evidence type="ECO:0000256" key="1">
    <source>
        <dbReference type="ARBA" id="ARBA00004651"/>
    </source>
</evidence>
<evidence type="ECO:0000256" key="3">
    <source>
        <dbReference type="ARBA" id="ARBA00022475"/>
    </source>
</evidence>
<proteinExistence type="inferred from homology"/>
<organism evidence="14 16">
    <name type="scientific">Rotaria magnacalcarata</name>
    <dbReference type="NCBI Taxonomy" id="392030"/>
    <lineage>
        <taxon>Eukaryota</taxon>
        <taxon>Metazoa</taxon>
        <taxon>Spiralia</taxon>
        <taxon>Gnathifera</taxon>
        <taxon>Rotifera</taxon>
        <taxon>Eurotatoria</taxon>
        <taxon>Bdelloidea</taxon>
        <taxon>Philodinida</taxon>
        <taxon>Philodinidae</taxon>
        <taxon>Rotaria</taxon>
    </lineage>
</organism>
<feature type="transmembrane region" description="Helical" evidence="12">
    <location>
        <begin position="610"/>
        <end position="632"/>
    </location>
</feature>
<comment type="caution">
    <text evidence="14">The sequence shown here is derived from an EMBL/GenBank/DDBJ whole genome shotgun (WGS) entry which is preliminary data.</text>
</comment>
<comment type="subcellular location">
    <subcellularLocation>
        <location evidence="1">Cell membrane</location>
        <topology evidence="1">Multi-pass membrane protein</topology>
    </subcellularLocation>
</comment>
<dbReference type="AlphaFoldDB" id="A0A816V3X8"/>
<evidence type="ECO:0000256" key="12">
    <source>
        <dbReference type="SAM" id="Phobius"/>
    </source>
</evidence>
<evidence type="ECO:0000313" key="14">
    <source>
        <dbReference type="EMBL" id="CAF2115403.1"/>
    </source>
</evidence>
<dbReference type="EMBL" id="CAJOBG010001681">
    <property type="protein sequence ID" value="CAF3949798.1"/>
    <property type="molecule type" value="Genomic_DNA"/>
</dbReference>
<dbReference type="FunFam" id="2.10.50.30:FF:000001">
    <property type="entry name" value="metabotropic glutamate receptor 1"/>
    <property type="match status" value="1"/>
</dbReference>
<feature type="transmembrane region" description="Helical" evidence="12">
    <location>
        <begin position="679"/>
        <end position="700"/>
    </location>
</feature>
<dbReference type="InterPro" id="IPR017979">
    <property type="entry name" value="GPCR_3_CS"/>
</dbReference>
<feature type="region of interest" description="Disordered" evidence="11">
    <location>
        <begin position="981"/>
        <end position="1001"/>
    </location>
</feature>
<feature type="transmembrane region" description="Helical" evidence="12">
    <location>
        <begin position="647"/>
        <end position="667"/>
    </location>
</feature>
<dbReference type="PROSITE" id="PS50259">
    <property type="entry name" value="G_PROTEIN_RECEP_F3_4"/>
    <property type="match status" value="1"/>
</dbReference>
<keyword evidence="8" id="KW-0675">Receptor</keyword>
<dbReference type="GO" id="GO:0005886">
    <property type="term" value="C:plasma membrane"/>
    <property type="evidence" value="ECO:0007669"/>
    <property type="project" value="UniProtKB-SubCell"/>
</dbReference>
<dbReference type="Pfam" id="PF00003">
    <property type="entry name" value="7tm_3"/>
    <property type="match status" value="1"/>
</dbReference>
<name>A0A816V3X8_9BILA</name>
<feature type="domain" description="G-protein coupled receptors family 3 profile" evidence="13">
    <location>
        <begin position="609"/>
        <end position="875"/>
    </location>
</feature>
<keyword evidence="7 12" id="KW-0472">Membrane</keyword>
<dbReference type="Gene3D" id="3.40.50.2300">
    <property type="match status" value="2"/>
</dbReference>
<dbReference type="Pfam" id="PF01094">
    <property type="entry name" value="ANF_receptor"/>
    <property type="match status" value="1"/>
</dbReference>
<comment type="similarity">
    <text evidence="2">Belongs to the G-protein coupled receptor 3 family.</text>
</comment>
<evidence type="ECO:0000256" key="5">
    <source>
        <dbReference type="ARBA" id="ARBA00022989"/>
    </source>
</evidence>
<evidence type="ECO:0000256" key="2">
    <source>
        <dbReference type="ARBA" id="ARBA00007242"/>
    </source>
</evidence>
<evidence type="ECO:0000256" key="6">
    <source>
        <dbReference type="ARBA" id="ARBA00023040"/>
    </source>
</evidence>
<evidence type="ECO:0000313" key="16">
    <source>
        <dbReference type="Proteomes" id="UP000663856"/>
    </source>
</evidence>
<dbReference type="InterPro" id="IPR028082">
    <property type="entry name" value="Peripla_BP_I"/>
</dbReference>
<dbReference type="InterPro" id="IPR050726">
    <property type="entry name" value="mGluR"/>
</dbReference>
<feature type="transmembrane region" description="Helical" evidence="12">
    <location>
        <begin position="721"/>
        <end position="743"/>
    </location>
</feature>
<dbReference type="SUPFAM" id="SSF53822">
    <property type="entry name" value="Periplasmic binding protein-like I"/>
    <property type="match status" value="1"/>
</dbReference>
<gene>
    <name evidence="15" type="ORF">OVN521_LOCUS12175</name>
    <name evidence="14" type="ORF">WKI299_LOCUS23086</name>
</gene>
<dbReference type="PRINTS" id="PR00593">
    <property type="entry name" value="MTABOTROPICR"/>
</dbReference>
<keyword evidence="17" id="KW-1185">Reference proteome</keyword>
<dbReference type="InterPro" id="IPR038550">
    <property type="entry name" value="GPCR_3_9-Cys_sf"/>
</dbReference>
<evidence type="ECO:0000256" key="7">
    <source>
        <dbReference type="ARBA" id="ARBA00023136"/>
    </source>
</evidence>
<evidence type="ECO:0000313" key="17">
    <source>
        <dbReference type="Proteomes" id="UP000663866"/>
    </source>
</evidence>
<dbReference type="EMBL" id="CAJNRF010009959">
    <property type="protein sequence ID" value="CAF2115403.1"/>
    <property type="molecule type" value="Genomic_DNA"/>
</dbReference>
<evidence type="ECO:0000313" key="15">
    <source>
        <dbReference type="EMBL" id="CAF3949798.1"/>
    </source>
</evidence>
<protein>
    <recommendedName>
        <fullName evidence="13">G-protein coupled receptors family 3 profile domain-containing protein</fullName>
    </recommendedName>
</protein>
<dbReference type="InterPro" id="IPR001828">
    <property type="entry name" value="ANF_lig-bd_rcpt"/>
</dbReference>
<keyword evidence="10" id="KW-0807">Transducer</keyword>
<feature type="transmembrane region" description="Helical" evidence="12">
    <location>
        <begin position="833"/>
        <end position="861"/>
    </location>
</feature>
<dbReference type="InterPro" id="IPR011500">
    <property type="entry name" value="GPCR_3_9-Cys_dom"/>
</dbReference>
<evidence type="ECO:0000256" key="11">
    <source>
        <dbReference type="SAM" id="MobiDB-lite"/>
    </source>
</evidence>
<dbReference type="PANTHER" id="PTHR24060">
    <property type="entry name" value="METABOTROPIC GLUTAMATE RECEPTOR"/>
    <property type="match status" value="1"/>
</dbReference>
<keyword evidence="9" id="KW-0325">Glycoprotein</keyword>
<dbReference type="PROSITE" id="PS00979">
    <property type="entry name" value="G_PROTEIN_RECEP_F3_1"/>
    <property type="match status" value="1"/>
</dbReference>
<keyword evidence="5 12" id="KW-1133">Transmembrane helix</keyword>
<keyword evidence="4 12" id="KW-0812">Transmembrane</keyword>
<evidence type="ECO:0000256" key="8">
    <source>
        <dbReference type="ARBA" id="ARBA00023170"/>
    </source>
</evidence>
<dbReference type="InterPro" id="IPR000337">
    <property type="entry name" value="GPCR_3"/>
</dbReference>
<dbReference type="Pfam" id="PF07562">
    <property type="entry name" value="NCD3G"/>
    <property type="match status" value="1"/>
</dbReference>
<sequence length="1001" mass="112957">MLFSYETISSPGRYAYRRGDVTLGGLFPVHEYGYPREPCGAISEFRGIQRLEVMLFAIQQINNDKHLLPGIELGALIFDTCSDDNYALEQSLRFVRSRLASSTCRCVNASARESIHNDNVFGVVGATLSSVSVHVANLLRLFQIPQISYASTTPKLSEPSFDYFARTVPSDSNQARAIVDILHSLNFTYVNTIYSHGDYGEGGFREFKRLLKSSSAQDDEMNLNKKRQQQRICIADEQRLTRDASIADIKIILGTMFENIKSDVQARVYVLFVTKEDARKLLQAIKLINGTHRPVFIASDAWGKESSVVINGETDEIAVGALTLELVSMQPLNFDRYFNGLKPDIIHGKINENHYYNDGDSASDEHSTSSRNPWFNEFWENRFGCNLQTSPQCANHQLNVSNWDSKLQFIVDATFVFAQALHSYFNCTSTTCFNMSLDHINGTQLFQLILEKTFSMPDFRQIQFNAERFVPGHYRIYNYRRSHLASSDTKASPYEYVSVGEWKIGQNKNGQLNIAVDSIVWPGSNSQGLSSATTIPISRCSEPCHVGELKQFQGDSCCWVCTPCNETSIVVDSQEHERCELCPIGYWPTANRTACYKLKETYIELLSIQALVPICLSIVGNILTLFIVILFYKKRETPVVKASGKELCFIMLAGIHLCYLMTFPILLKPRILNCVVQRLGIGLGFSMMYAALLTKTNRIARIFESTKKQGKLRPQYISPNSQVAICSSLILVQLLLSLLWLAYEHPAVDFVAYDRSVTLKCQMNKHSFLYSLTYNVLLVLVCTMYAIRTRKVPENFNETKFIGFTCYTTCIIWLAFLPIYFTAYETGRHQIHISTLCITISLCASVALACLFSPKVYIIILHPEKNMRLAKQLKAQGNTLKFASKIPIKPNFTNNHKEFLDTTSNNDANSKSLGGIKNKDKSQPLVSKLGVTRLSLSHESANSCKKTQNNTNKFKTSTTTTITKAENHLNNEKYQVKINSFNHDDDDSLNSNPIRGEDGML</sequence>
<dbReference type="Proteomes" id="UP000663856">
    <property type="component" value="Unassembled WGS sequence"/>
</dbReference>
<evidence type="ECO:0000256" key="9">
    <source>
        <dbReference type="ARBA" id="ARBA00023180"/>
    </source>
</evidence>
<dbReference type="GO" id="GO:0004930">
    <property type="term" value="F:G protein-coupled receptor activity"/>
    <property type="evidence" value="ECO:0007669"/>
    <property type="project" value="UniProtKB-KW"/>
</dbReference>
<evidence type="ECO:0000256" key="4">
    <source>
        <dbReference type="ARBA" id="ARBA00022692"/>
    </source>
</evidence>
<dbReference type="InterPro" id="IPR000162">
    <property type="entry name" value="GPCR_3_mtglu_rcpt"/>
</dbReference>
<dbReference type="Gene3D" id="2.10.50.30">
    <property type="entry name" value="GPCR, family 3, nine cysteines domain"/>
    <property type="match status" value="1"/>
</dbReference>
<feature type="transmembrane region" description="Helical" evidence="12">
    <location>
        <begin position="799"/>
        <end position="821"/>
    </location>
</feature>
<evidence type="ECO:0000256" key="10">
    <source>
        <dbReference type="ARBA" id="ARBA00023224"/>
    </source>
</evidence>